<dbReference type="FunFam" id="2.60.260.20:FF:000013">
    <property type="entry name" value="DnaJ subfamily B member 11"/>
    <property type="match status" value="1"/>
</dbReference>
<dbReference type="Pfam" id="PF00684">
    <property type="entry name" value="DnaJ_CXXCXGXG"/>
    <property type="match status" value="1"/>
</dbReference>
<dbReference type="AlphaFoldDB" id="A0A2T9ZB44"/>
<dbReference type="GO" id="GO:0008270">
    <property type="term" value="F:zinc ion binding"/>
    <property type="evidence" value="ECO:0007669"/>
    <property type="project" value="UniProtKB-KW"/>
</dbReference>
<keyword evidence="11" id="KW-1185">Reference proteome</keyword>
<dbReference type="Gene3D" id="2.10.230.10">
    <property type="entry name" value="Heat shock protein DnaJ, cysteine-rich domain"/>
    <property type="match status" value="1"/>
</dbReference>
<evidence type="ECO:0000313" key="11">
    <source>
        <dbReference type="Proteomes" id="UP000245609"/>
    </source>
</evidence>
<dbReference type="Gene3D" id="2.60.260.20">
    <property type="entry name" value="Urease metallochaperone UreE, N-terminal domain"/>
    <property type="match status" value="2"/>
</dbReference>
<dbReference type="Gene3D" id="1.10.287.110">
    <property type="entry name" value="DnaJ domain"/>
    <property type="match status" value="1"/>
</dbReference>
<evidence type="ECO:0000256" key="3">
    <source>
        <dbReference type="ARBA" id="ARBA00022771"/>
    </source>
</evidence>
<dbReference type="CDD" id="cd06257">
    <property type="entry name" value="DnaJ"/>
    <property type="match status" value="1"/>
</dbReference>
<dbReference type="SMART" id="SM00271">
    <property type="entry name" value="DnaJ"/>
    <property type="match status" value="1"/>
</dbReference>
<dbReference type="InterPro" id="IPR002939">
    <property type="entry name" value="DnaJ_C"/>
</dbReference>
<dbReference type="PROSITE" id="PS50076">
    <property type="entry name" value="DNAJ_2"/>
    <property type="match status" value="1"/>
</dbReference>
<dbReference type="PROSITE" id="PS51188">
    <property type="entry name" value="ZF_CR"/>
    <property type="match status" value="1"/>
</dbReference>
<feature type="zinc finger region" description="CR-type" evidence="6">
    <location>
        <begin position="169"/>
        <end position="252"/>
    </location>
</feature>
<dbReference type="CDD" id="cd10747">
    <property type="entry name" value="DnaJ_C"/>
    <property type="match status" value="1"/>
</dbReference>
<dbReference type="PROSITE" id="PS00636">
    <property type="entry name" value="DNAJ_1"/>
    <property type="match status" value="1"/>
</dbReference>
<dbReference type="Proteomes" id="UP000245609">
    <property type="component" value="Unassembled WGS sequence"/>
</dbReference>
<dbReference type="InterPro" id="IPR044713">
    <property type="entry name" value="DNJA1/2-like"/>
</dbReference>
<dbReference type="EMBL" id="MBFS01000779">
    <property type="protein sequence ID" value="PVV01813.1"/>
    <property type="molecule type" value="Genomic_DNA"/>
</dbReference>
<reference evidence="10 11" key="1">
    <citation type="journal article" date="2018" name="MBio">
        <title>Comparative Genomics Reveals the Core Gene Toolbox for the Fungus-Insect Symbiosis.</title>
        <authorList>
            <person name="Wang Y."/>
            <person name="Stata M."/>
            <person name="Wang W."/>
            <person name="Stajich J.E."/>
            <person name="White M.M."/>
            <person name="Moncalvo J.M."/>
        </authorList>
    </citation>
    <scope>NUCLEOTIDE SEQUENCE [LARGE SCALE GENOMIC DNA]</scope>
    <source>
        <strain evidence="10 11">SC-DP-2</strain>
    </source>
</reference>
<accession>A0A2T9ZB44</accession>
<evidence type="ECO:0000259" key="8">
    <source>
        <dbReference type="PROSITE" id="PS50076"/>
    </source>
</evidence>
<evidence type="ECO:0000256" key="2">
    <source>
        <dbReference type="ARBA" id="ARBA00022737"/>
    </source>
</evidence>
<dbReference type="InterPro" id="IPR018253">
    <property type="entry name" value="DnaJ_domain_CS"/>
</dbReference>
<evidence type="ECO:0000256" key="7">
    <source>
        <dbReference type="SAM" id="MobiDB-lite"/>
    </source>
</evidence>
<evidence type="ECO:0008006" key="12">
    <source>
        <dbReference type="Google" id="ProtNLM"/>
    </source>
</evidence>
<organism evidence="10 11">
    <name type="scientific">Smittium megazygosporum</name>
    <dbReference type="NCBI Taxonomy" id="133381"/>
    <lineage>
        <taxon>Eukaryota</taxon>
        <taxon>Fungi</taxon>
        <taxon>Fungi incertae sedis</taxon>
        <taxon>Zoopagomycota</taxon>
        <taxon>Kickxellomycotina</taxon>
        <taxon>Harpellomycetes</taxon>
        <taxon>Harpellales</taxon>
        <taxon>Legeriomycetaceae</taxon>
        <taxon>Smittium</taxon>
    </lineage>
</organism>
<evidence type="ECO:0000256" key="4">
    <source>
        <dbReference type="ARBA" id="ARBA00022833"/>
    </source>
</evidence>
<dbReference type="InterPro" id="IPR036410">
    <property type="entry name" value="HSP_DnaJ_Cys-rich_dom_sf"/>
</dbReference>
<evidence type="ECO:0000259" key="9">
    <source>
        <dbReference type="PROSITE" id="PS51188"/>
    </source>
</evidence>
<evidence type="ECO:0000256" key="1">
    <source>
        <dbReference type="ARBA" id="ARBA00022723"/>
    </source>
</evidence>
<dbReference type="STRING" id="133381.A0A2T9ZB44"/>
<dbReference type="SUPFAM" id="SSF49493">
    <property type="entry name" value="HSP40/DnaJ peptide-binding domain"/>
    <property type="match status" value="2"/>
</dbReference>
<dbReference type="Pfam" id="PF00226">
    <property type="entry name" value="DnaJ"/>
    <property type="match status" value="1"/>
</dbReference>
<dbReference type="SUPFAM" id="SSF46565">
    <property type="entry name" value="Chaperone J-domain"/>
    <property type="match status" value="1"/>
</dbReference>
<proteinExistence type="predicted"/>
<dbReference type="OrthoDB" id="445556at2759"/>
<feature type="non-terminal residue" evidence="10">
    <location>
        <position position="1"/>
    </location>
</feature>
<keyword evidence="3 6" id="KW-0863">Zinc-finger</keyword>
<dbReference type="FunFam" id="2.10.230.10:FF:000002">
    <property type="entry name" value="Molecular chaperone DnaJ"/>
    <property type="match status" value="1"/>
</dbReference>
<dbReference type="InterPro" id="IPR008971">
    <property type="entry name" value="HSP40/DnaJ_pept-bd"/>
</dbReference>
<dbReference type="GO" id="GO:0030544">
    <property type="term" value="F:Hsp70 protein binding"/>
    <property type="evidence" value="ECO:0007669"/>
    <property type="project" value="InterPro"/>
</dbReference>
<evidence type="ECO:0000256" key="6">
    <source>
        <dbReference type="PROSITE-ProRule" id="PRU00546"/>
    </source>
</evidence>
<dbReference type="InterPro" id="IPR001623">
    <property type="entry name" value="DnaJ_domain"/>
</dbReference>
<dbReference type="InterPro" id="IPR036869">
    <property type="entry name" value="J_dom_sf"/>
</dbReference>
<comment type="caution">
    <text evidence="10">The sequence shown here is derived from an EMBL/GenBank/DDBJ whole genome shotgun (WGS) entry which is preliminary data.</text>
</comment>
<keyword evidence="4 6" id="KW-0862">Zinc</keyword>
<keyword evidence="5" id="KW-0143">Chaperone</keyword>
<dbReference type="SUPFAM" id="SSF57938">
    <property type="entry name" value="DnaJ/Hsp40 cysteine-rich domain"/>
    <property type="match status" value="1"/>
</dbReference>
<dbReference type="InterPro" id="IPR001305">
    <property type="entry name" value="HSP_DnaJ_Cys-rich_dom"/>
</dbReference>
<dbReference type="CDD" id="cd10719">
    <property type="entry name" value="DnaJ_zf"/>
    <property type="match status" value="1"/>
</dbReference>
<evidence type="ECO:0000256" key="5">
    <source>
        <dbReference type="ARBA" id="ARBA00023186"/>
    </source>
</evidence>
<name>A0A2T9ZB44_9FUNG</name>
<keyword evidence="1 6" id="KW-0479">Metal-binding</keyword>
<dbReference type="PRINTS" id="PR00625">
    <property type="entry name" value="JDOMAIN"/>
</dbReference>
<dbReference type="Pfam" id="PF01556">
    <property type="entry name" value="DnaJ_C"/>
    <property type="match status" value="1"/>
</dbReference>
<sequence length="385" mass="43153">RTAIRNRNKQSLWQYEIEPATYLTQTAPKNQKTIMSSYLLQFWSSGYASKHEIKKAFKKLSKRYHPDKNKEKDAHDKFIEINEAHSILTDSEKRRIYDRYGEEGLKQGGGGGGGGHFHDFFDSFFGDNDGFFGFNPFGGGQFGSRSRGKPRGEPIILMAPVSLEDLYEGTDIDVDVSKQKICPHCSGTGANSAEDIVECSECKGHGVKIIRRELGLGIVQQMQTTCTACGGQGKVIKHKCEKCGGKKVVRGNDQVSLEIPAGTKNGDKISVDEEGDEHPDHETGSVIFTVVEIPHPLFTRNNNDLHINVPITLTEALEGFNRYFKHLNGEIIKVERKVVTPPHFVEKREKLGMPETNDKSKFGDLFITYWVQFPTSLDNKQLKGK</sequence>
<dbReference type="GO" id="GO:0051082">
    <property type="term" value="F:unfolded protein binding"/>
    <property type="evidence" value="ECO:0007669"/>
    <property type="project" value="InterPro"/>
</dbReference>
<dbReference type="GO" id="GO:0006457">
    <property type="term" value="P:protein folding"/>
    <property type="evidence" value="ECO:0007669"/>
    <property type="project" value="InterPro"/>
</dbReference>
<feature type="domain" description="CR-type" evidence="9">
    <location>
        <begin position="169"/>
        <end position="252"/>
    </location>
</feature>
<protein>
    <recommendedName>
        <fullName evidence="12">CR-type domain-containing protein</fullName>
    </recommendedName>
</protein>
<keyword evidence="2" id="KW-0677">Repeat</keyword>
<dbReference type="PANTHER" id="PTHR43888">
    <property type="entry name" value="DNAJ-LIKE-2, ISOFORM A-RELATED"/>
    <property type="match status" value="1"/>
</dbReference>
<feature type="region of interest" description="Disordered" evidence="7">
    <location>
        <begin position="259"/>
        <end position="281"/>
    </location>
</feature>
<evidence type="ECO:0000313" key="10">
    <source>
        <dbReference type="EMBL" id="PVV01813.1"/>
    </source>
</evidence>
<gene>
    <name evidence="10" type="ORF">BB560_003755</name>
</gene>
<feature type="domain" description="J" evidence="8">
    <location>
        <begin position="36"/>
        <end position="101"/>
    </location>
</feature>